<evidence type="ECO:0000313" key="8">
    <source>
        <dbReference type="EMBL" id="KAK0733241.1"/>
    </source>
</evidence>
<evidence type="ECO:0000256" key="5">
    <source>
        <dbReference type="SAM" id="MobiDB-lite"/>
    </source>
</evidence>
<feature type="domain" description="EngB-type G" evidence="7">
    <location>
        <begin position="258"/>
        <end position="476"/>
    </location>
</feature>
<evidence type="ECO:0000256" key="1">
    <source>
        <dbReference type="ARBA" id="ARBA00022723"/>
    </source>
</evidence>
<dbReference type="InterPro" id="IPR052279">
    <property type="entry name" value="EngB_GTPase"/>
</dbReference>
<feature type="signal peptide" evidence="6">
    <location>
        <begin position="1"/>
        <end position="19"/>
    </location>
</feature>
<dbReference type="Gene3D" id="3.40.50.300">
    <property type="entry name" value="P-loop containing nucleotide triphosphate hydrolases"/>
    <property type="match status" value="1"/>
</dbReference>
<dbReference type="Pfam" id="PF01926">
    <property type="entry name" value="MMR_HSR1"/>
    <property type="match status" value="1"/>
</dbReference>
<feature type="region of interest" description="Disordered" evidence="5">
    <location>
        <begin position="47"/>
        <end position="209"/>
    </location>
</feature>
<feature type="region of interest" description="Disordered" evidence="5">
    <location>
        <begin position="524"/>
        <end position="546"/>
    </location>
</feature>
<proteinExistence type="predicted"/>
<evidence type="ECO:0000256" key="6">
    <source>
        <dbReference type="SAM" id="SignalP"/>
    </source>
</evidence>
<accession>A0AA40BFH9</accession>
<organism evidence="8 9">
    <name type="scientific">Lasiosphaeria miniovina</name>
    <dbReference type="NCBI Taxonomy" id="1954250"/>
    <lineage>
        <taxon>Eukaryota</taxon>
        <taxon>Fungi</taxon>
        <taxon>Dikarya</taxon>
        <taxon>Ascomycota</taxon>
        <taxon>Pezizomycotina</taxon>
        <taxon>Sordariomycetes</taxon>
        <taxon>Sordariomycetidae</taxon>
        <taxon>Sordariales</taxon>
        <taxon>Lasiosphaeriaceae</taxon>
        <taxon>Lasiosphaeria</taxon>
    </lineage>
</organism>
<name>A0AA40BFH9_9PEZI</name>
<keyword evidence="3" id="KW-0460">Magnesium</keyword>
<sequence length="569" mass="60707">MAATKMLASFLNMLPTLRCLVLRQSAQPWARALCSHRLLSTSAACSFPRWNLPTGDAKPARPATKPARPKTRAPSGAATKKANAAGPKSGGAKTWAKPTPQKPAPKRPDSKARSKRTDTRPASKRPETKNPQKRVEKRTEPRLALKRAETKPPPTKIEKRTETRPALKTAQTAQKPAAKTRTGTEPKPTTRQPIESFQRPEPALSYLPCPSNDPNQHTIQALPPSPASINAATAVFTGQPSRFLFAAPRFLNIPMNTYVPEVCLLGRSNVGKSTLLNGLAGAEGAIAGRSHGLAARRAGLAITSSRAGSTKTMNGFGFGPPVRVAPQPDGGAKAGKKSKFGISRSQRREAAKQTEKPPGHSLVLLDMPGYGLNSEAEWGVQIAKYLSRRAMLRGAVVLIDALTGIKDGDRQALSLLRDAGVRTTVVLTKADKLAPAIEDRQKAIDAMCMAVWDELRAIEKESLSWVEGAENGWESEIWVTGAGDPKSGGFGVAATRLAICRLAGLVEDKRVAPKPIGTSKVAASAAESEVATAPGETSPALGDTVPFDQITWKTATTPQVTPKEDEKLF</sequence>
<evidence type="ECO:0000256" key="3">
    <source>
        <dbReference type="ARBA" id="ARBA00022842"/>
    </source>
</evidence>
<feature type="compositionally biased region" description="Basic and acidic residues" evidence="5">
    <location>
        <begin position="346"/>
        <end position="358"/>
    </location>
</feature>
<dbReference type="InterPro" id="IPR030393">
    <property type="entry name" value="G_ENGB_dom"/>
</dbReference>
<dbReference type="InterPro" id="IPR006073">
    <property type="entry name" value="GTP-bd"/>
</dbReference>
<feature type="region of interest" description="Disordered" evidence="5">
    <location>
        <begin position="324"/>
        <end position="360"/>
    </location>
</feature>
<feature type="compositionally biased region" description="Polar residues" evidence="5">
    <location>
        <begin position="181"/>
        <end position="195"/>
    </location>
</feature>
<feature type="chain" id="PRO_5041409507" description="EngB-type G domain-containing protein" evidence="6">
    <location>
        <begin position="20"/>
        <end position="569"/>
    </location>
</feature>
<keyword evidence="1" id="KW-0479">Metal-binding</keyword>
<keyword evidence="2" id="KW-0547">Nucleotide-binding</keyword>
<keyword evidence="9" id="KW-1185">Reference proteome</keyword>
<dbReference type="GeneID" id="85326572"/>
<dbReference type="RefSeq" id="XP_060302118.1">
    <property type="nucleotide sequence ID" value="XM_060443302.1"/>
</dbReference>
<gene>
    <name evidence="8" type="ORF">B0T26DRAFT_736201</name>
</gene>
<feature type="compositionally biased region" description="Low complexity" evidence="5">
    <location>
        <begin position="166"/>
        <end position="180"/>
    </location>
</feature>
<dbReference type="GO" id="GO:0005525">
    <property type="term" value="F:GTP binding"/>
    <property type="evidence" value="ECO:0007669"/>
    <property type="project" value="UniProtKB-KW"/>
</dbReference>
<evidence type="ECO:0000259" key="7">
    <source>
        <dbReference type="PROSITE" id="PS51706"/>
    </source>
</evidence>
<dbReference type="SUPFAM" id="SSF52540">
    <property type="entry name" value="P-loop containing nucleoside triphosphate hydrolases"/>
    <property type="match status" value="1"/>
</dbReference>
<dbReference type="AlphaFoldDB" id="A0AA40BFH9"/>
<dbReference type="PROSITE" id="PS51706">
    <property type="entry name" value="G_ENGB"/>
    <property type="match status" value="1"/>
</dbReference>
<dbReference type="EMBL" id="JAUIRO010000001">
    <property type="protein sequence ID" value="KAK0733241.1"/>
    <property type="molecule type" value="Genomic_DNA"/>
</dbReference>
<evidence type="ECO:0000313" key="9">
    <source>
        <dbReference type="Proteomes" id="UP001172101"/>
    </source>
</evidence>
<comment type="caution">
    <text evidence="8">The sequence shown here is derived from an EMBL/GenBank/DDBJ whole genome shotgun (WGS) entry which is preliminary data.</text>
</comment>
<dbReference type="Proteomes" id="UP001172101">
    <property type="component" value="Unassembled WGS sequence"/>
</dbReference>
<protein>
    <recommendedName>
        <fullName evidence="7">EngB-type G domain-containing protein</fullName>
    </recommendedName>
</protein>
<keyword evidence="6" id="KW-0732">Signal</keyword>
<dbReference type="InterPro" id="IPR027417">
    <property type="entry name" value="P-loop_NTPase"/>
</dbReference>
<evidence type="ECO:0000256" key="4">
    <source>
        <dbReference type="ARBA" id="ARBA00023134"/>
    </source>
</evidence>
<dbReference type="PANTHER" id="PTHR46498:SF1">
    <property type="entry name" value="GTP-BINDING PROTEIN 8"/>
    <property type="match status" value="1"/>
</dbReference>
<dbReference type="GO" id="GO:0046872">
    <property type="term" value="F:metal ion binding"/>
    <property type="evidence" value="ECO:0007669"/>
    <property type="project" value="UniProtKB-KW"/>
</dbReference>
<keyword evidence="4" id="KW-0342">GTP-binding</keyword>
<dbReference type="PANTHER" id="PTHR46498">
    <property type="entry name" value="GTP-BINDING PROTEIN 8"/>
    <property type="match status" value="1"/>
</dbReference>
<evidence type="ECO:0000256" key="2">
    <source>
        <dbReference type="ARBA" id="ARBA00022741"/>
    </source>
</evidence>
<reference evidence="8" key="1">
    <citation type="submission" date="2023-06" db="EMBL/GenBank/DDBJ databases">
        <title>Genome-scale phylogeny and comparative genomics of the fungal order Sordariales.</title>
        <authorList>
            <consortium name="Lawrence Berkeley National Laboratory"/>
            <person name="Hensen N."/>
            <person name="Bonometti L."/>
            <person name="Westerberg I."/>
            <person name="Brannstrom I.O."/>
            <person name="Guillou S."/>
            <person name="Cros-Aarteil S."/>
            <person name="Calhoun S."/>
            <person name="Haridas S."/>
            <person name="Kuo A."/>
            <person name="Mondo S."/>
            <person name="Pangilinan J."/>
            <person name="Riley R."/>
            <person name="LaButti K."/>
            <person name="Andreopoulos B."/>
            <person name="Lipzen A."/>
            <person name="Chen C."/>
            <person name="Yanf M."/>
            <person name="Daum C."/>
            <person name="Ng V."/>
            <person name="Clum A."/>
            <person name="Steindorff A."/>
            <person name="Ohm R."/>
            <person name="Martin F."/>
            <person name="Silar P."/>
            <person name="Natvig D."/>
            <person name="Lalanne C."/>
            <person name="Gautier V."/>
            <person name="Ament-velasquez S.L."/>
            <person name="Kruys A."/>
            <person name="Hutchinson M.I."/>
            <person name="Powell A.J."/>
            <person name="Barry K."/>
            <person name="Miller A.N."/>
            <person name="Grigoriev I.V."/>
            <person name="Debuchy R."/>
            <person name="Gladieux P."/>
            <person name="Thoren M.H."/>
            <person name="Johannesson H."/>
        </authorList>
    </citation>
    <scope>NUCLEOTIDE SEQUENCE</scope>
    <source>
        <strain evidence="8">SMH2392-1A</strain>
    </source>
</reference>
<feature type="compositionally biased region" description="Basic and acidic residues" evidence="5">
    <location>
        <begin position="106"/>
        <end position="165"/>
    </location>
</feature>
<dbReference type="GO" id="GO:0005739">
    <property type="term" value="C:mitochondrion"/>
    <property type="evidence" value="ECO:0007669"/>
    <property type="project" value="TreeGrafter"/>
</dbReference>